<name>A0A4R1R521_9FIRM</name>
<reference evidence="1 2" key="1">
    <citation type="submission" date="2019-03" db="EMBL/GenBank/DDBJ databases">
        <title>Genomic Encyclopedia of Type Strains, Phase IV (KMG-IV): sequencing the most valuable type-strain genomes for metagenomic binning, comparative biology and taxonomic classification.</title>
        <authorList>
            <person name="Goeker M."/>
        </authorList>
    </citation>
    <scope>NUCLEOTIDE SEQUENCE [LARGE SCALE GENOMIC DNA]</scope>
    <source>
        <strain evidence="1 2">DSM 100556</strain>
    </source>
</reference>
<dbReference type="RefSeq" id="WP_031389121.1">
    <property type="nucleotide sequence ID" value="NZ_JPNB01000001.1"/>
</dbReference>
<evidence type="ECO:0000313" key="2">
    <source>
        <dbReference type="Proteomes" id="UP000295718"/>
    </source>
</evidence>
<comment type="caution">
    <text evidence="1">The sequence shown here is derived from an EMBL/GenBank/DDBJ whole genome shotgun (WGS) entry which is preliminary data.</text>
</comment>
<gene>
    <name evidence="1" type="ORF">EDD76_102310</name>
</gene>
<evidence type="ECO:0000313" key="1">
    <source>
        <dbReference type="EMBL" id="TCL60611.1"/>
    </source>
</evidence>
<dbReference type="OrthoDB" id="2084174at2"/>
<keyword evidence="2" id="KW-1185">Reference proteome</keyword>
<accession>A0A4R1R521</accession>
<organism evidence="1 2">
    <name type="scientific">Kineothrix alysoides</name>
    <dbReference type="NCBI Taxonomy" id="1469948"/>
    <lineage>
        <taxon>Bacteria</taxon>
        <taxon>Bacillati</taxon>
        <taxon>Bacillota</taxon>
        <taxon>Clostridia</taxon>
        <taxon>Lachnospirales</taxon>
        <taxon>Lachnospiraceae</taxon>
        <taxon>Kineothrix</taxon>
    </lineage>
</organism>
<proteinExistence type="predicted"/>
<evidence type="ECO:0008006" key="3">
    <source>
        <dbReference type="Google" id="ProtNLM"/>
    </source>
</evidence>
<protein>
    <recommendedName>
        <fullName evidence="3">PH (Pleckstrin Homology) domain-containing protein</fullName>
    </recommendedName>
</protein>
<dbReference type="EMBL" id="SLUO01000002">
    <property type="protein sequence ID" value="TCL60611.1"/>
    <property type="molecule type" value="Genomic_DNA"/>
</dbReference>
<sequence length="132" mass="15133">MNTYYLDTLPEIKNKYKVNLQPGEKVVFTAKPYGFAADTGTLLGDDTSRITVTNQRILADNTLGIWEIDIVEDVVDMRKEKIGKFLAKQEFILVSMNKELTFGVGIQKLNGYRFHFRKKDMAMFEGIIEKMA</sequence>
<dbReference type="AlphaFoldDB" id="A0A4R1R521"/>
<dbReference type="Proteomes" id="UP000295718">
    <property type="component" value="Unassembled WGS sequence"/>
</dbReference>